<dbReference type="CDD" id="cd01392">
    <property type="entry name" value="HTH_LacI"/>
    <property type="match status" value="1"/>
</dbReference>
<dbReference type="Gene3D" id="1.10.260.40">
    <property type="entry name" value="lambda repressor-like DNA-binding domains"/>
    <property type="match status" value="1"/>
</dbReference>
<name>A0A0U2VZ75_9BACL</name>
<accession>A0A0U2VZ75</accession>
<dbReference type="InterPro" id="IPR028082">
    <property type="entry name" value="Peripla_BP_I"/>
</dbReference>
<dbReference type="AlphaFoldDB" id="A0A0U2VZ75"/>
<dbReference type="SMART" id="SM00354">
    <property type="entry name" value="HTH_LACI"/>
    <property type="match status" value="1"/>
</dbReference>
<dbReference type="OrthoDB" id="1639518at2"/>
<dbReference type="CDD" id="cd06283">
    <property type="entry name" value="PBP1_RegR_EndR_KdgR-like"/>
    <property type="match status" value="1"/>
</dbReference>
<dbReference type="InterPro" id="IPR046335">
    <property type="entry name" value="LacI/GalR-like_sensor"/>
</dbReference>
<dbReference type="PATRIC" id="fig|162209.4.peg.141"/>
<evidence type="ECO:0000313" key="4">
    <source>
        <dbReference type="EMBL" id="ALS20533.1"/>
    </source>
</evidence>
<keyword evidence="5" id="KW-1185">Reference proteome</keyword>
<dbReference type="PANTHER" id="PTHR30146:SF145">
    <property type="entry name" value="RIBOSE OPERON REPRESSOR"/>
    <property type="match status" value="1"/>
</dbReference>
<dbReference type="InterPro" id="IPR010982">
    <property type="entry name" value="Lambda_DNA-bd_dom_sf"/>
</dbReference>
<dbReference type="Gene3D" id="3.40.50.2300">
    <property type="match status" value="2"/>
</dbReference>
<dbReference type="SUPFAM" id="SSF47413">
    <property type="entry name" value="lambda repressor-like DNA-binding domains"/>
    <property type="match status" value="1"/>
</dbReference>
<dbReference type="Pfam" id="PF00356">
    <property type="entry name" value="LacI"/>
    <property type="match status" value="1"/>
</dbReference>
<keyword evidence="3" id="KW-0804">Transcription</keyword>
<sequence>MAIVKLVNSVKSLSKPSKQQSHRSTIGDVAREAGVSKTTISRYLSGQFDSISEQTRKRIEQTIADLKYRPNRMARGLKRDRSFSIGMIVADITNPFSTSILRGVEDVCTKHGYSLMVCNTDNDPVKEKEYIMMLQAHRIDGLIINSTGHNNEYLHELAEEQTPVVLVDRKMPELGFDTVVTNNVQATTEAMRFFLQQGYERIAFFTQPVEKVSSRNERSNTFHQFLAQANHPSITDVYVVDFRENGQLEQKLEAYLSSSQGQFRLLFAVNGVMQLKILNVLQQKGLRIPEDIAVACFDDLDWAPVIPPGITTIAQPTYEIGVNAMERVLKRIMGDQSPAETIELPGKLIIRGSTPSKTK</sequence>
<proteinExistence type="predicted"/>
<reference evidence="4 5" key="2">
    <citation type="journal article" date="2016" name="Genome Announc.">
        <title>Complete Genome Sequences of Two Interactive Moderate Thermophiles, Paenibacillus napthalenovorans 32O-Y and Paenibacillus sp. 32O-W.</title>
        <authorList>
            <person name="Butler R.R.III."/>
            <person name="Wang J."/>
            <person name="Stark B.C."/>
            <person name="Pombert J.F."/>
        </authorList>
    </citation>
    <scope>NUCLEOTIDE SEQUENCE [LARGE SCALE GENOMIC DNA]</scope>
    <source>
        <strain evidence="4 5">32O-Y</strain>
    </source>
</reference>
<evidence type="ECO:0000256" key="2">
    <source>
        <dbReference type="ARBA" id="ARBA00023125"/>
    </source>
</evidence>
<dbReference type="InterPro" id="IPR000843">
    <property type="entry name" value="HTH_LacI"/>
</dbReference>
<dbReference type="PROSITE" id="PS50932">
    <property type="entry name" value="HTH_LACI_2"/>
    <property type="match status" value="1"/>
</dbReference>
<protein>
    <submittedName>
        <fullName evidence="4">Transcriptional regulator</fullName>
    </submittedName>
</protein>
<dbReference type="RefSeq" id="WP_062406453.1">
    <property type="nucleotide sequence ID" value="NZ_BJCS01000008.1"/>
</dbReference>
<reference evidence="5" key="1">
    <citation type="submission" date="2015-12" db="EMBL/GenBank/DDBJ databases">
        <title>Complete genome sequences of two moderately thermophilic Paenibacillus species.</title>
        <authorList>
            <person name="Butler R.III."/>
            <person name="Wang J."/>
            <person name="Stark B.C."/>
            <person name="Pombert J.-F."/>
        </authorList>
    </citation>
    <scope>NUCLEOTIDE SEQUENCE [LARGE SCALE GENOMIC DNA]</scope>
    <source>
        <strain evidence="5">32O-Y</strain>
    </source>
</reference>
<evidence type="ECO:0000256" key="1">
    <source>
        <dbReference type="ARBA" id="ARBA00023015"/>
    </source>
</evidence>
<organism evidence="4 5">
    <name type="scientific">Paenibacillus naphthalenovorans</name>
    <dbReference type="NCBI Taxonomy" id="162209"/>
    <lineage>
        <taxon>Bacteria</taxon>
        <taxon>Bacillati</taxon>
        <taxon>Bacillota</taxon>
        <taxon>Bacilli</taxon>
        <taxon>Bacillales</taxon>
        <taxon>Paenibacillaceae</taxon>
        <taxon>Paenibacillus</taxon>
    </lineage>
</organism>
<dbReference type="GO" id="GO:0000976">
    <property type="term" value="F:transcription cis-regulatory region binding"/>
    <property type="evidence" value="ECO:0007669"/>
    <property type="project" value="TreeGrafter"/>
</dbReference>
<dbReference type="PANTHER" id="PTHR30146">
    <property type="entry name" value="LACI-RELATED TRANSCRIPTIONAL REPRESSOR"/>
    <property type="match status" value="1"/>
</dbReference>
<dbReference type="Proteomes" id="UP000061660">
    <property type="component" value="Chromosome"/>
</dbReference>
<dbReference type="Pfam" id="PF13377">
    <property type="entry name" value="Peripla_BP_3"/>
    <property type="match status" value="1"/>
</dbReference>
<evidence type="ECO:0000256" key="3">
    <source>
        <dbReference type="ARBA" id="ARBA00023163"/>
    </source>
</evidence>
<dbReference type="STRING" id="162209.IJ22_01410"/>
<dbReference type="GO" id="GO:0003700">
    <property type="term" value="F:DNA-binding transcription factor activity"/>
    <property type="evidence" value="ECO:0007669"/>
    <property type="project" value="TreeGrafter"/>
</dbReference>
<keyword evidence="2" id="KW-0238">DNA-binding</keyword>
<dbReference type="KEGG" id="pnp:IJ22_01410"/>
<dbReference type="SUPFAM" id="SSF53822">
    <property type="entry name" value="Periplasmic binding protein-like I"/>
    <property type="match status" value="1"/>
</dbReference>
<dbReference type="PROSITE" id="PS00356">
    <property type="entry name" value="HTH_LACI_1"/>
    <property type="match status" value="1"/>
</dbReference>
<gene>
    <name evidence="4" type="ORF">IJ22_01410</name>
</gene>
<evidence type="ECO:0000313" key="5">
    <source>
        <dbReference type="Proteomes" id="UP000061660"/>
    </source>
</evidence>
<keyword evidence="1" id="KW-0805">Transcription regulation</keyword>
<dbReference type="EMBL" id="CP013652">
    <property type="protein sequence ID" value="ALS20533.1"/>
    <property type="molecule type" value="Genomic_DNA"/>
</dbReference>